<comment type="caution">
    <text evidence="3">The sequence shown here is derived from an EMBL/GenBank/DDBJ whole genome shotgun (WGS) entry which is preliminary data.</text>
</comment>
<feature type="transmembrane region" description="Helical" evidence="2">
    <location>
        <begin position="9"/>
        <end position="25"/>
    </location>
</feature>
<reference evidence="3" key="1">
    <citation type="submission" date="2016-10" db="EMBL/GenBank/DDBJ databases">
        <authorList>
            <person name="Varghese N."/>
            <person name="Submissions S."/>
        </authorList>
    </citation>
    <scope>NUCLEOTIDE SEQUENCE [LARGE SCALE GENOMIC DNA]</scope>
    <source>
        <strain evidence="3">YR281</strain>
    </source>
</reference>
<dbReference type="AlphaFoldDB" id="A0A7Z7B833"/>
<keyword evidence="2" id="KW-0472">Membrane</keyword>
<organism evidence="3 4">
    <name type="scientific">Paraburkholderia steynii</name>
    <dbReference type="NCBI Taxonomy" id="1245441"/>
    <lineage>
        <taxon>Bacteria</taxon>
        <taxon>Pseudomonadati</taxon>
        <taxon>Pseudomonadota</taxon>
        <taxon>Betaproteobacteria</taxon>
        <taxon>Burkholderiales</taxon>
        <taxon>Burkholderiaceae</taxon>
        <taxon>Paraburkholderia</taxon>
    </lineage>
</organism>
<sequence>MLYSFRDHVIIDVRISLILWILYIFTRHTSINVATFIIAYLYFVITVSSLESLRRIKLPGDYSYGIYLWGFVVQQTFATYVQHIDSLVSLLVTMPITLTIAMLSWHFVENPSLRIVHRWVKSHSSGGGAGNLDSGISRATGL</sequence>
<feature type="transmembrane region" description="Helical" evidence="2">
    <location>
        <begin position="31"/>
        <end position="50"/>
    </location>
</feature>
<feature type="transmembrane region" description="Helical" evidence="2">
    <location>
        <begin position="87"/>
        <end position="108"/>
    </location>
</feature>
<evidence type="ECO:0000313" key="4">
    <source>
        <dbReference type="Proteomes" id="UP000198900"/>
    </source>
</evidence>
<evidence type="ECO:0000313" key="3">
    <source>
        <dbReference type="EMBL" id="SDI07279.1"/>
    </source>
</evidence>
<proteinExistence type="predicted"/>
<evidence type="ECO:0000256" key="1">
    <source>
        <dbReference type="SAM" id="MobiDB-lite"/>
    </source>
</evidence>
<gene>
    <name evidence="3" type="ORF">SAMN04487926_111245</name>
</gene>
<evidence type="ECO:0008006" key="5">
    <source>
        <dbReference type="Google" id="ProtNLM"/>
    </source>
</evidence>
<dbReference type="Proteomes" id="UP000198900">
    <property type="component" value="Unassembled WGS sequence"/>
</dbReference>
<evidence type="ECO:0000256" key="2">
    <source>
        <dbReference type="SAM" id="Phobius"/>
    </source>
</evidence>
<accession>A0A7Z7B833</accession>
<keyword evidence="4" id="KW-1185">Reference proteome</keyword>
<dbReference type="EMBL" id="FNDI01000011">
    <property type="protein sequence ID" value="SDI07279.1"/>
    <property type="molecule type" value="Genomic_DNA"/>
</dbReference>
<keyword evidence="2" id="KW-1133">Transmembrane helix</keyword>
<keyword evidence="2" id="KW-0812">Transmembrane</keyword>
<name>A0A7Z7B833_9BURK</name>
<feature type="region of interest" description="Disordered" evidence="1">
    <location>
        <begin position="123"/>
        <end position="142"/>
    </location>
</feature>
<protein>
    <recommendedName>
        <fullName evidence="5">Acyltransferase 3 domain-containing protein</fullName>
    </recommendedName>
</protein>